<feature type="coiled-coil region" evidence="1">
    <location>
        <begin position="181"/>
        <end position="208"/>
    </location>
</feature>
<proteinExistence type="predicted"/>
<dbReference type="Proteomes" id="UP000758155">
    <property type="component" value="Unassembled WGS sequence"/>
</dbReference>
<evidence type="ECO:0000256" key="2">
    <source>
        <dbReference type="SAM" id="MobiDB-lite"/>
    </source>
</evidence>
<keyword evidence="4" id="KW-1185">Reference proteome</keyword>
<evidence type="ECO:0000313" key="4">
    <source>
        <dbReference type="Proteomes" id="UP000758155"/>
    </source>
</evidence>
<accession>A0A9P4WJF4</accession>
<feature type="region of interest" description="Disordered" evidence="2">
    <location>
        <begin position="111"/>
        <end position="144"/>
    </location>
</feature>
<dbReference type="EMBL" id="SWKV01000074">
    <property type="protein sequence ID" value="KAF3033890.1"/>
    <property type="molecule type" value="Genomic_DNA"/>
</dbReference>
<name>A0A9P4WJF4_9PLEO</name>
<protein>
    <submittedName>
        <fullName evidence="3">Uncharacterized protein</fullName>
    </submittedName>
</protein>
<evidence type="ECO:0000256" key="1">
    <source>
        <dbReference type="SAM" id="Coils"/>
    </source>
</evidence>
<feature type="compositionally biased region" description="Basic and acidic residues" evidence="2">
    <location>
        <begin position="129"/>
        <end position="140"/>
    </location>
</feature>
<organism evidence="3 4">
    <name type="scientific">Didymella heteroderae</name>
    <dbReference type="NCBI Taxonomy" id="1769908"/>
    <lineage>
        <taxon>Eukaryota</taxon>
        <taxon>Fungi</taxon>
        <taxon>Dikarya</taxon>
        <taxon>Ascomycota</taxon>
        <taxon>Pezizomycotina</taxon>
        <taxon>Dothideomycetes</taxon>
        <taxon>Pleosporomycetidae</taxon>
        <taxon>Pleosporales</taxon>
        <taxon>Pleosporineae</taxon>
        <taxon>Didymellaceae</taxon>
        <taxon>Didymella</taxon>
    </lineage>
</organism>
<reference evidence="3" key="1">
    <citation type="submission" date="2019-04" db="EMBL/GenBank/DDBJ databases">
        <title>Sequencing of skin fungus with MAO and IRED activity.</title>
        <authorList>
            <person name="Marsaioli A.J."/>
            <person name="Bonatto J.M.C."/>
            <person name="Reis Junior O."/>
        </authorList>
    </citation>
    <scope>NUCLEOTIDE SEQUENCE</scope>
    <source>
        <strain evidence="3">28M1</strain>
    </source>
</reference>
<dbReference type="OrthoDB" id="3785701at2759"/>
<dbReference type="AlphaFoldDB" id="A0A9P4WJF4"/>
<gene>
    <name evidence="3" type="ORF">E8E12_003591</name>
</gene>
<feature type="compositionally biased region" description="Acidic residues" evidence="2">
    <location>
        <begin position="118"/>
        <end position="128"/>
    </location>
</feature>
<keyword evidence="1" id="KW-0175">Coiled coil</keyword>
<sequence length="255" mass="28884">MELSVQTFTTLDSANAQTVKLLQSAKGHNELLGMRCPSTTSKFLDNGLSVYEAMFVSIDDPSKTMTLKIWVERAEVSVYANHTSSPTPTAPLISKTLYMLRLWRLVEHVSDSNSDSDVKDEDQGDMEDGEGKKGEKEQGRLYHPLPHICTEVHTSLESANRAAKRVQIELSHERKPKTLQAHWQCKNLRELNEKLEDLRSEVDESEEESRGLSLFEYEEGRRRGCWRSVFRGVGPKGYDFELLVTKVGVSGPRNI</sequence>
<evidence type="ECO:0000313" key="3">
    <source>
        <dbReference type="EMBL" id="KAF3033890.1"/>
    </source>
</evidence>
<comment type="caution">
    <text evidence="3">The sequence shown here is derived from an EMBL/GenBank/DDBJ whole genome shotgun (WGS) entry which is preliminary data.</text>
</comment>